<evidence type="ECO:0000256" key="4">
    <source>
        <dbReference type="SAM" id="MobiDB-lite"/>
    </source>
</evidence>
<proteinExistence type="inferred from homology"/>
<dbReference type="STRING" id="4846.A0A367KNW1"/>
<protein>
    <recommendedName>
        <fullName evidence="2">Autophagy-related protein 101</fullName>
    </recommendedName>
</protein>
<feature type="compositionally biased region" description="Polar residues" evidence="4">
    <location>
        <begin position="193"/>
        <end position="213"/>
    </location>
</feature>
<keyword evidence="3" id="KW-0072">Autophagy</keyword>
<comment type="similarity">
    <text evidence="1">Belongs to the ATG101 family.</text>
</comment>
<sequence length="219" mass="25328">MTSSTQEFSLEMTLLPRDQVKDVLRGLLHSIFFHRLLINVTPRELRVLNTTVSITDNADVEKLIEEKTVEFLHNTSSPQLAVLFYEKRLKKNWFQFSKSEELVCWEQWNIVLNLVQSPATEQEKFRSNKSIESQFGQNLLKILEIVNEFKEHIPSITTTEGNPFPYQIATQSQTESWSAMIKRMLVTDAPTIERSTPSPHPNRSSSVSYTPSTKLDKRN</sequence>
<dbReference type="GO" id="GO:0019901">
    <property type="term" value="F:protein kinase binding"/>
    <property type="evidence" value="ECO:0007669"/>
    <property type="project" value="TreeGrafter"/>
</dbReference>
<evidence type="ECO:0000256" key="1">
    <source>
        <dbReference type="ARBA" id="ARBA00007130"/>
    </source>
</evidence>
<reference evidence="5 6" key="1">
    <citation type="journal article" date="2018" name="G3 (Bethesda)">
        <title>Phylogenetic and Phylogenomic Definition of Rhizopus Species.</title>
        <authorList>
            <person name="Gryganskyi A.P."/>
            <person name="Golan J."/>
            <person name="Dolatabadi S."/>
            <person name="Mondo S."/>
            <person name="Robb S."/>
            <person name="Idnurm A."/>
            <person name="Muszewska A."/>
            <person name="Steczkiewicz K."/>
            <person name="Masonjones S."/>
            <person name="Liao H.L."/>
            <person name="Gajdeczka M.T."/>
            <person name="Anike F."/>
            <person name="Vuek A."/>
            <person name="Anishchenko I.M."/>
            <person name="Voigt K."/>
            <person name="de Hoog G.S."/>
            <person name="Smith M.E."/>
            <person name="Heitman J."/>
            <person name="Vilgalys R."/>
            <person name="Stajich J.E."/>
        </authorList>
    </citation>
    <scope>NUCLEOTIDE SEQUENCE [LARGE SCALE GENOMIC DNA]</scope>
    <source>
        <strain evidence="5 6">LSU 92-RS-03</strain>
    </source>
</reference>
<dbReference type="Proteomes" id="UP000253551">
    <property type="component" value="Unassembled WGS sequence"/>
</dbReference>
<gene>
    <name evidence="5" type="ORF">CU098_012347</name>
</gene>
<dbReference type="EMBL" id="PJQM01000874">
    <property type="protein sequence ID" value="RCI03851.1"/>
    <property type="molecule type" value="Genomic_DNA"/>
</dbReference>
<evidence type="ECO:0000313" key="6">
    <source>
        <dbReference type="Proteomes" id="UP000253551"/>
    </source>
</evidence>
<dbReference type="AlphaFoldDB" id="A0A367KNW1"/>
<organism evidence="5 6">
    <name type="scientific">Rhizopus stolonifer</name>
    <name type="common">Rhizopus nigricans</name>
    <dbReference type="NCBI Taxonomy" id="4846"/>
    <lineage>
        <taxon>Eukaryota</taxon>
        <taxon>Fungi</taxon>
        <taxon>Fungi incertae sedis</taxon>
        <taxon>Mucoromycota</taxon>
        <taxon>Mucoromycotina</taxon>
        <taxon>Mucoromycetes</taxon>
        <taxon>Mucorales</taxon>
        <taxon>Mucorineae</taxon>
        <taxon>Rhizopodaceae</taxon>
        <taxon>Rhizopus</taxon>
    </lineage>
</organism>
<evidence type="ECO:0000256" key="3">
    <source>
        <dbReference type="ARBA" id="ARBA00023006"/>
    </source>
</evidence>
<comment type="caution">
    <text evidence="5">The sequence shown here is derived from an EMBL/GenBank/DDBJ whole genome shotgun (WGS) entry which is preliminary data.</text>
</comment>
<dbReference type="InterPro" id="IPR012445">
    <property type="entry name" value="ATG101"/>
</dbReference>
<dbReference type="OrthoDB" id="10259639at2759"/>
<dbReference type="GO" id="GO:1990316">
    <property type="term" value="C:Atg1/ULK1 kinase complex"/>
    <property type="evidence" value="ECO:0007669"/>
    <property type="project" value="TreeGrafter"/>
</dbReference>
<evidence type="ECO:0000256" key="2">
    <source>
        <dbReference type="ARBA" id="ARBA00018874"/>
    </source>
</evidence>
<dbReference type="PANTHER" id="PTHR13292">
    <property type="entry name" value="AUTOPHAGY-RELATED PROTEIN 101"/>
    <property type="match status" value="1"/>
</dbReference>
<feature type="region of interest" description="Disordered" evidence="4">
    <location>
        <begin position="191"/>
        <end position="219"/>
    </location>
</feature>
<evidence type="ECO:0000313" key="5">
    <source>
        <dbReference type="EMBL" id="RCI03851.1"/>
    </source>
</evidence>
<dbReference type="GO" id="GO:0000045">
    <property type="term" value="P:autophagosome assembly"/>
    <property type="evidence" value="ECO:0007669"/>
    <property type="project" value="TreeGrafter"/>
</dbReference>
<dbReference type="PANTHER" id="PTHR13292:SF0">
    <property type="entry name" value="AUTOPHAGY-RELATED PROTEIN 101"/>
    <property type="match status" value="1"/>
</dbReference>
<keyword evidence="6" id="KW-1185">Reference proteome</keyword>
<dbReference type="GO" id="GO:0000407">
    <property type="term" value="C:phagophore assembly site"/>
    <property type="evidence" value="ECO:0007669"/>
    <property type="project" value="TreeGrafter"/>
</dbReference>
<dbReference type="Pfam" id="PF07855">
    <property type="entry name" value="ATG101"/>
    <property type="match status" value="1"/>
</dbReference>
<name>A0A367KNW1_RHIST</name>
<accession>A0A367KNW1</accession>